<keyword evidence="5 8" id="KW-0406">Ion transport</keyword>
<keyword evidence="6 8" id="KW-0472">Membrane</keyword>
<accession>A0A4U9XKN5</accession>
<keyword evidence="2 8" id="KW-0813">Transport</keyword>
<dbReference type="Gene3D" id="1.10.520.20">
    <property type="entry name" value="N-terminal domain of the delta subunit of the F1F0-ATP synthase"/>
    <property type="match status" value="1"/>
</dbReference>
<dbReference type="Proteomes" id="UP000394068">
    <property type="component" value="Unassembled WGS sequence"/>
</dbReference>
<dbReference type="NCBIfam" id="NF004401">
    <property type="entry name" value="PRK05758.2-1"/>
    <property type="match status" value="1"/>
</dbReference>
<evidence type="ECO:0000256" key="7">
    <source>
        <dbReference type="ARBA" id="ARBA00023310"/>
    </source>
</evidence>
<comment type="subcellular location">
    <subcellularLocation>
        <location evidence="8">Cell membrane</location>
        <topology evidence="8">Peripheral membrane protein</topology>
    </subcellularLocation>
    <subcellularLocation>
        <location evidence="1">Membrane</location>
    </subcellularLocation>
</comment>
<evidence type="ECO:0000256" key="2">
    <source>
        <dbReference type="ARBA" id="ARBA00022448"/>
    </source>
</evidence>
<evidence type="ECO:0000256" key="5">
    <source>
        <dbReference type="ARBA" id="ARBA00023065"/>
    </source>
</evidence>
<dbReference type="GO" id="GO:0046933">
    <property type="term" value="F:proton-transporting ATP synthase activity, rotational mechanism"/>
    <property type="evidence" value="ECO:0007669"/>
    <property type="project" value="UniProtKB-UniRule"/>
</dbReference>
<comment type="function">
    <text evidence="8">F(1)F(0) ATP synthase produces ATP from ADP in the presence of a proton or sodium gradient. F-type ATPases consist of two structural domains, F(1) containing the extramembraneous catalytic core and F(0) containing the membrane proton channel, linked together by a central stalk and a peripheral stalk. During catalysis, ATP synthesis in the catalytic domain of F(1) is coupled via a rotary mechanism of the central stalk subunits to proton translocation.</text>
</comment>
<evidence type="ECO:0000256" key="6">
    <source>
        <dbReference type="ARBA" id="ARBA00023136"/>
    </source>
</evidence>
<dbReference type="PANTHER" id="PTHR11910">
    <property type="entry name" value="ATP SYNTHASE DELTA CHAIN"/>
    <property type="match status" value="1"/>
</dbReference>
<dbReference type="PRINTS" id="PR00125">
    <property type="entry name" value="ATPASEDELTA"/>
</dbReference>
<evidence type="ECO:0000256" key="3">
    <source>
        <dbReference type="ARBA" id="ARBA00022475"/>
    </source>
</evidence>
<dbReference type="InterPro" id="IPR026015">
    <property type="entry name" value="ATP_synth_OSCP/delta_N_sf"/>
</dbReference>
<reference evidence="9 10" key="1">
    <citation type="submission" date="2019-05" db="EMBL/GenBank/DDBJ databases">
        <authorList>
            <consortium name="Pathogen Informatics"/>
        </authorList>
    </citation>
    <scope>NUCLEOTIDE SEQUENCE [LARGE SCALE GENOMIC DNA]</scope>
    <source>
        <strain evidence="9 10">NCTC5386</strain>
    </source>
</reference>
<dbReference type="EMBL" id="CABEHT010000001">
    <property type="protein sequence ID" value="VTS13569.1"/>
    <property type="molecule type" value="Genomic_DNA"/>
</dbReference>
<dbReference type="AlphaFoldDB" id="A0A4U9XKN5"/>
<evidence type="ECO:0000313" key="9">
    <source>
        <dbReference type="EMBL" id="VTS13569.1"/>
    </source>
</evidence>
<evidence type="ECO:0000256" key="4">
    <source>
        <dbReference type="ARBA" id="ARBA00022781"/>
    </source>
</evidence>
<dbReference type="NCBIfam" id="TIGR01145">
    <property type="entry name" value="ATP_synt_delta"/>
    <property type="match status" value="1"/>
</dbReference>
<comment type="similarity">
    <text evidence="8">Belongs to the ATPase delta chain family.</text>
</comment>
<comment type="function">
    <text evidence="8">This protein is part of the stalk that links CF(0) to CF(1). It either transmits conformational changes from CF(0) to CF(1) or is implicated in proton conduction.</text>
</comment>
<keyword evidence="7 8" id="KW-0066">ATP synthesis</keyword>
<protein>
    <recommendedName>
        <fullName evidence="8">ATP synthase subunit delta</fullName>
    </recommendedName>
    <alternativeName>
        <fullName evidence="8">ATP synthase F(1) sector subunit delta</fullName>
    </alternativeName>
    <alternativeName>
        <fullName evidence="8">F-type ATPase subunit delta</fullName>
        <shortName evidence="8">F-ATPase subunit delta</shortName>
    </alternativeName>
</protein>
<name>A0A4U9XKN5_9STRE</name>
<dbReference type="RefSeq" id="WP_077322663.1">
    <property type="nucleotide sequence ID" value="NZ_CABEHT010000001.1"/>
</dbReference>
<sequence length="178" mass="20291">MTKKEQALVAQYAKSLVEVAVEHECIEDVKNNILTLMTVFESTELNRSLSSLAVPQAEKTQLVRLLKDTSSVYINNLLELIILNQREAFLFEILNSALREIEQVTNEYDVKVISTVPLNEEQKSRVKSLVTKKFGLQTGRLEEIIDESLIGGFIIQVNNKVIDTSIQQQLHEFKMKLI</sequence>
<keyword evidence="8" id="KW-0139">CF(1)</keyword>
<gene>
    <name evidence="8 9" type="primary">atpH</name>
    <name evidence="9" type="ORF">NCTC5386_01034</name>
</gene>
<dbReference type="GO" id="GO:0045259">
    <property type="term" value="C:proton-transporting ATP synthase complex"/>
    <property type="evidence" value="ECO:0007669"/>
    <property type="project" value="UniProtKB-KW"/>
</dbReference>
<organism evidence="9 10">
    <name type="scientific">Streptococcus pseudoporcinus</name>
    <dbReference type="NCBI Taxonomy" id="361101"/>
    <lineage>
        <taxon>Bacteria</taxon>
        <taxon>Bacillati</taxon>
        <taxon>Bacillota</taxon>
        <taxon>Bacilli</taxon>
        <taxon>Lactobacillales</taxon>
        <taxon>Streptococcaceae</taxon>
        <taxon>Streptococcus</taxon>
    </lineage>
</organism>
<dbReference type="SUPFAM" id="SSF47928">
    <property type="entry name" value="N-terminal domain of the delta subunit of the F1F0-ATP synthase"/>
    <property type="match status" value="1"/>
</dbReference>
<dbReference type="InterPro" id="IPR000711">
    <property type="entry name" value="ATPase_OSCP/dsu"/>
</dbReference>
<dbReference type="GO" id="GO:0005886">
    <property type="term" value="C:plasma membrane"/>
    <property type="evidence" value="ECO:0007669"/>
    <property type="project" value="UniProtKB-SubCell"/>
</dbReference>
<evidence type="ECO:0000256" key="8">
    <source>
        <dbReference type="HAMAP-Rule" id="MF_01416"/>
    </source>
</evidence>
<dbReference type="HAMAP" id="MF_01416">
    <property type="entry name" value="ATP_synth_delta_bact"/>
    <property type="match status" value="1"/>
</dbReference>
<evidence type="ECO:0000313" key="10">
    <source>
        <dbReference type="Proteomes" id="UP000394068"/>
    </source>
</evidence>
<proteinExistence type="inferred from homology"/>
<dbReference type="Pfam" id="PF00213">
    <property type="entry name" value="OSCP"/>
    <property type="match status" value="1"/>
</dbReference>
<keyword evidence="4 8" id="KW-0375">Hydrogen ion transport</keyword>
<keyword evidence="3 8" id="KW-1003">Cell membrane</keyword>
<evidence type="ECO:0000256" key="1">
    <source>
        <dbReference type="ARBA" id="ARBA00004370"/>
    </source>
</evidence>